<dbReference type="OrthoDB" id="6941664at2"/>
<dbReference type="EMBL" id="SOAX01000007">
    <property type="protein sequence ID" value="TDT37691.1"/>
    <property type="molecule type" value="Genomic_DNA"/>
</dbReference>
<keyword evidence="2" id="KW-1185">Reference proteome</keyword>
<name>A0A4R7JIF8_9GAMM</name>
<accession>A0A4R7JIF8</accession>
<gene>
    <name evidence="1" type="ORF">DES49_2648</name>
</gene>
<proteinExistence type="predicted"/>
<dbReference type="AlphaFoldDB" id="A0A4R7JIF8"/>
<dbReference type="RefSeq" id="WP_133736890.1">
    <property type="nucleotide sequence ID" value="NZ_SOAX01000007.1"/>
</dbReference>
<dbReference type="Proteomes" id="UP000295830">
    <property type="component" value="Unassembled WGS sequence"/>
</dbReference>
<organism evidence="1 2">
    <name type="scientific">Halospina denitrificans</name>
    <dbReference type="NCBI Taxonomy" id="332522"/>
    <lineage>
        <taxon>Bacteria</taxon>
        <taxon>Pseudomonadati</taxon>
        <taxon>Pseudomonadota</taxon>
        <taxon>Gammaproteobacteria</taxon>
        <taxon>Halospina</taxon>
    </lineage>
</organism>
<evidence type="ECO:0000313" key="1">
    <source>
        <dbReference type="EMBL" id="TDT37691.1"/>
    </source>
</evidence>
<protein>
    <submittedName>
        <fullName evidence="1">Uncharacterized protein</fullName>
    </submittedName>
</protein>
<sequence length="76" mass="9013">MKRQAIIDLHREQRIDAVSIMPAPSREKHWILFFEESEGRSYFLLNEEDEVSQFKTIDSAVEELQALGFKRADIRF</sequence>
<evidence type="ECO:0000313" key="2">
    <source>
        <dbReference type="Proteomes" id="UP000295830"/>
    </source>
</evidence>
<comment type="caution">
    <text evidence="1">The sequence shown here is derived from an EMBL/GenBank/DDBJ whole genome shotgun (WGS) entry which is preliminary data.</text>
</comment>
<reference evidence="1 2" key="1">
    <citation type="submission" date="2019-03" db="EMBL/GenBank/DDBJ databases">
        <title>Genomic Encyclopedia of Type Strains, Phase IV (KMG-IV): sequencing the most valuable type-strain genomes for metagenomic binning, comparative biology and taxonomic classification.</title>
        <authorList>
            <person name="Goeker M."/>
        </authorList>
    </citation>
    <scope>NUCLEOTIDE SEQUENCE [LARGE SCALE GENOMIC DNA]</scope>
    <source>
        <strain evidence="1 2">DSM 15505</strain>
    </source>
</reference>